<keyword evidence="4 6" id="KW-0378">Hydrolase</keyword>
<dbReference type="HAMAP" id="MF_00417">
    <property type="entry name" value="Pyrrolid_peptidase"/>
    <property type="match status" value="1"/>
</dbReference>
<evidence type="ECO:0000256" key="2">
    <source>
        <dbReference type="ARBA" id="ARBA00022490"/>
    </source>
</evidence>
<dbReference type="OrthoDB" id="9779738at2"/>
<protein>
    <recommendedName>
        <fullName evidence="6">Pyrrolidone-carboxylate peptidase</fullName>
        <ecNumber evidence="6">3.4.19.3</ecNumber>
    </recommendedName>
    <alternativeName>
        <fullName evidence="6">5-oxoprolyl-peptidase</fullName>
    </alternativeName>
    <alternativeName>
        <fullName evidence="6">Pyroglutamyl-peptidase I</fullName>
        <shortName evidence="6">PGP-I</shortName>
        <shortName evidence="6">Pyrase</shortName>
    </alternativeName>
</protein>
<evidence type="ECO:0000313" key="9">
    <source>
        <dbReference type="Proteomes" id="UP000270468"/>
    </source>
</evidence>
<dbReference type="GO" id="GO:0016920">
    <property type="term" value="F:pyroglutamyl-peptidase activity"/>
    <property type="evidence" value="ECO:0007669"/>
    <property type="project" value="UniProtKB-UniRule"/>
</dbReference>
<accession>A0A3P5X932</accession>
<feature type="active site" evidence="6">
    <location>
        <position position="166"/>
    </location>
</feature>
<dbReference type="Gene3D" id="3.40.630.20">
    <property type="entry name" value="Peptidase C15, pyroglutamyl peptidase I-like"/>
    <property type="match status" value="1"/>
</dbReference>
<dbReference type="PIRSF" id="PIRSF015592">
    <property type="entry name" value="Prld-crbxl_pptds"/>
    <property type="match status" value="1"/>
</dbReference>
<dbReference type="CDD" id="cd00501">
    <property type="entry name" value="Peptidase_C15"/>
    <property type="match status" value="1"/>
</dbReference>
<dbReference type="InterPro" id="IPR000816">
    <property type="entry name" value="Peptidase_C15"/>
</dbReference>
<dbReference type="InterPro" id="IPR016125">
    <property type="entry name" value="Peptidase_C15-like"/>
</dbReference>
<evidence type="ECO:0000256" key="1">
    <source>
        <dbReference type="ARBA" id="ARBA00006641"/>
    </source>
</evidence>
<comment type="similarity">
    <text evidence="1 6">Belongs to the peptidase C15 family.</text>
</comment>
<feature type="active site" evidence="6 7">
    <location>
        <position position="142"/>
    </location>
</feature>
<comment type="subunit">
    <text evidence="6">Homotetramer.</text>
</comment>
<dbReference type="InterPro" id="IPR033694">
    <property type="entry name" value="PGPEP1_Cys_AS"/>
</dbReference>
<evidence type="ECO:0000256" key="4">
    <source>
        <dbReference type="ARBA" id="ARBA00022801"/>
    </source>
</evidence>
<sequence>MKKLLLTGFEPFLKFTVNPTMKIVEELNGQQIGDYVIHSEVLSVDFNASGKQLLAHIEQIQPDAVMSLGLAGGRYKMTPERIAINIKDGEPDNNGHRPVDEVIQVDGEPAYMSTLPIRAMVNQLLESGLPAEISNTAGTYLCNNVMYEALHYAAKNQPNMKAGFLHIPASHELAIEYGKIPSWSHEELKKGVTLCIEMLSVDES</sequence>
<evidence type="ECO:0000256" key="6">
    <source>
        <dbReference type="HAMAP-Rule" id="MF_00417"/>
    </source>
</evidence>
<keyword evidence="9" id="KW-1185">Reference proteome</keyword>
<keyword evidence="3 6" id="KW-0645">Protease</keyword>
<comment type="function">
    <text evidence="6">Removes 5-oxoproline from various penultimate amino acid residues except L-proline.</text>
</comment>
<gene>
    <name evidence="6 8" type="primary">pcp</name>
    <name evidence="8" type="ORF">FILTAD_01132</name>
</gene>
<proteinExistence type="inferred from homology"/>
<dbReference type="PROSITE" id="PS01334">
    <property type="entry name" value="PYRASE_CYS"/>
    <property type="match status" value="1"/>
</dbReference>
<dbReference type="AlphaFoldDB" id="A0A3P5X932"/>
<dbReference type="Pfam" id="PF01470">
    <property type="entry name" value="Peptidase_C15"/>
    <property type="match status" value="1"/>
</dbReference>
<comment type="subcellular location">
    <subcellularLocation>
        <location evidence="6">Cytoplasm</location>
    </subcellularLocation>
</comment>
<comment type="catalytic activity">
    <reaction evidence="6 7">
        <text>Release of an N-terminal pyroglutamyl group from a polypeptide, the second amino acid generally not being Pro.</text>
        <dbReference type="EC" id="3.4.19.3"/>
    </reaction>
</comment>
<dbReference type="PANTHER" id="PTHR23402:SF1">
    <property type="entry name" value="PYROGLUTAMYL-PEPTIDASE I"/>
    <property type="match status" value="1"/>
</dbReference>
<keyword evidence="2 6" id="KW-0963">Cytoplasm</keyword>
<feature type="active site" evidence="6">
    <location>
        <position position="80"/>
    </location>
</feature>
<keyword evidence="5 6" id="KW-0788">Thiol protease</keyword>
<dbReference type="PRINTS" id="PR00706">
    <property type="entry name" value="PYROGLUPTASE"/>
</dbReference>
<dbReference type="RefSeq" id="WP_124069556.1">
    <property type="nucleotide sequence ID" value="NZ_CBCRXF010000011.1"/>
</dbReference>
<evidence type="ECO:0000256" key="5">
    <source>
        <dbReference type="ARBA" id="ARBA00022807"/>
    </source>
</evidence>
<dbReference type="EC" id="3.4.19.3" evidence="6"/>
<organism evidence="8 9">
    <name type="scientific">Filibacter tadaridae</name>
    <dbReference type="NCBI Taxonomy" id="2483811"/>
    <lineage>
        <taxon>Bacteria</taxon>
        <taxon>Bacillati</taxon>
        <taxon>Bacillota</taxon>
        <taxon>Bacilli</taxon>
        <taxon>Bacillales</taxon>
        <taxon>Caryophanaceae</taxon>
        <taxon>Filibacter</taxon>
    </lineage>
</organism>
<reference evidence="8 9" key="1">
    <citation type="submission" date="2018-11" db="EMBL/GenBank/DDBJ databases">
        <authorList>
            <person name="Criscuolo A."/>
        </authorList>
    </citation>
    <scope>NUCLEOTIDE SEQUENCE [LARGE SCALE GENOMIC DNA]</scope>
    <source>
        <strain evidence="8">ATB-66</strain>
    </source>
</reference>
<dbReference type="InterPro" id="IPR029762">
    <property type="entry name" value="PGP-I_bact-type"/>
</dbReference>
<dbReference type="EMBL" id="UXAV01000031">
    <property type="protein sequence ID" value="VDC24949.1"/>
    <property type="molecule type" value="Genomic_DNA"/>
</dbReference>
<name>A0A3P5X932_9BACL</name>
<dbReference type="Proteomes" id="UP000270468">
    <property type="component" value="Unassembled WGS sequence"/>
</dbReference>
<evidence type="ECO:0000313" key="8">
    <source>
        <dbReference type="EMBL" id="VDC24949.1"/>
    </source>
</evidence>
<dbReference type="SUPFAM" id="SSF53182">
    <property type="entry name" value="Pyrrolidone carboxyl peptidase (pyroglutamate aminopeptidase)"/>
    <property type="match status" value="1"/>
</dbReference>
<dbReference type="PANTHER" id="PTHR23402">
    <property type="entry name" value="PROTEASE FAMILY C15 PYROGLUTAMYL-PEPTIDASE I-RELATED"/>
    <property type="match status" value="1"/>
</dbReference>
<dbReference type="InterPro" id="IPR036440">
    <property type="entry name" value="Peptidase_C15-like_sf"/>
</dbReference>
<dbReference type="GO" id="GO:0006508">
    <property type="term" value="P:proteolysis"/>
    <property type="evidence" value="ECO:0007669"/>
    <property type="project" value="UniProtKB-KW"/>
</dbReference>
<evidence type="ECO:0000256" key="7">
    <source>
        <dbReference type="PROSITE-ProRule" id="PRU10077"/>
    </source>
</evidence>
<dbReference type="GO" id="GO:0005829">
    <property type="term" value="C:cytosol"/>
    <property type="evidence" value="ECO:0007669"/>
    <property type="project" value="InterPro"/>
</dbReference>
<evidence type="ECO:0000256" key="3">
    <source>
        <dbReference type="ARBA" id="ARBA00022670"/>
    </source>
</evidence>
<dbReference type="NCBIfam" id="NF009676">
    <property type="entry name" value="PRK13197.1"/>
    <property type="match status" value="1"/>
</dbReference>
<dbReference type="NCBIfam" id="TIGR00504">
    <property type="entry name" value="pyro_pdase"/>
    <property type="match status" value="1"/>
</dbReference>